<keyword evidence="3" id="KW-1185">Reference proteome</keyword>
<sequence>MLRLLLLKAFGFSLSVAVETSSLTEFVCHVIKIQNKVPSRISVVRLQPDEVESAGRIQYFIDESAVEKSEVRIDPDNEELQFSAMPSPMSMAVTVRATAKTRFNQHVTAATVVRVHMVCFVGSHAWDTI</sequence>
<dbReference type="Proteomes" id="UP001189180">
    <property type="component" value="Unassembled WGS sequence"/>
</dbReference>
<gene>
    <name evidence="2" type="ORF">FHB240107_LOCUS13539</name>
</gene>
<evidence type="ECO:0000256" key="1">
    <source>
        <dbReference type="SAM" id="SignalP"/>
    </source>
</evidence>
<comment type="caution">
    <text evidence="2">The sequence shown here is derived from an EMBL/GenBank/DDBJ whole genome shotgun (WGS) entry which is preliminary data.</text>
</comment>
<dbReference type="EMBL" id="CANUEZ050000244">
    <property type="protein sequence ID" value="CAM0512737.1"/>
    <property type="molecule type" value="Genomic_DNA"/>
</dbReference>
<reference evidence="2 3" key="1">
    <citation type="submission" date="2024-08" db="EMBL/GenBank/DDBJ databases">
        <authorList>
            <person name="Paterson S."/>
        </authorList>
    </citation>
    <scope>NUCLEOTIDE SEQUENCE [LARGE SCALE GENOMIC DNA]</scope>
</reference>
<protein>
    <submittedName>
        <fullName evidence="2">Uncharacterized protein</fullName>
    </submittedName>
</protein>
<accession>A0ABC9HH37</accession>
<feature type="chain" id="PRO_5044743367" evidence="1">
    <location>
        <begin position="18"/>
        <end position="129"/>
    </location>
</feature>
<proteinExistence type="predicted"/>
<name>A0ABC9HH37_FASHE</name>
<feature type="signal peptide" evidence="1">
    <location>
        <begin position="1"/>
        <end position="17"/>
    </location>
</feature>
<dbReference type="AlphaFoldDB" id="A0ABC9HH37"/>
<evidence type="ECO:0000313" key="3">
    <source>
        <dbReference type="Proteomes" id="UP001189180"/>
    </source>
</evidence>
<keyword evidence="1" id="KW-0732">Signal</keyword>
<organism evidence="2 3">
    <name type="scientific">Fasciola hepatica</name>
    <name type="common">Liver fluke</name>
    <dbReference type="NCBI Taxonomy" id="6192"/>
    <lineage>
        <taxon>Eukaryota</taxon>
        <taxon>Metazoa</taxon>
        <taxon>Spiralia</taxon>
        <taxon>Lophotrochozoa</taxon>
        <taxon>Platyhelminthes</taxon>
        <taxon>Trematoda</taxon>
        <taxon>Digenea</taxon>
        <taxon>Plagiorchiida</taxon>
        <taxon>Echinostomata</taxon>
        <taxon>Echinostomatoidea</taxon>
        <taxon>Fasciolidae</taxon>
        <taxon>Fasciola</taxon>
    </lineage>
</organism>
<evidence type="ECO:0000313" key="2">
    <source>
        <dbReference type="EMBL" id="CAM0512737.1"/>
    </source>
</evidence>